<keyword evidence="2" id="KW-1185">Reference proteome</keyword>
<dbReference type="STRING" id="411467.BACCAP_04888"/>
<name>A6P304_9FIRM</name>
<reference evidence="1 2" key="1">
    <citation type="submission" date="2007-04" db="EMBL/GenBank/DDBJ databases">
        <authorList>
            <person name="Fulton L."/>
            <person name="Clifton S."/>
            <person name="Fulton B."/>
            <person name="Xu J."/>
            <person name="Minx P."/>
            <person name="Pepin K.H."/>
            <person name="Johnson M."/>
            <person name="Thiruvilangam P."/>
            <person name="Bhonagiri V."/>
            <person name="Nash W.E."/>
            <person name="Mardis E.R."/>
            <person name="Wilson R.K."/>
        </authorList>
    </citation>
    <scope>NUCLEOTIDE SEQUENCE [LARGE SCALE GENOMIC DNA]</scope>
    <source>
        <strain evidence="1 2">ATCC 29799</strain>
    </source>
</reference>
<proteinExistence type="predicted"/>
<dbReference type="Proteomes" id="UP000003639">
    <property type="component" value="Unassembled WGS sequence"/>
</dbReference>
<reference evidence="1 2" key="2">
    <citation type="submission" date="2007-06" db="EMBL/GenBank/DDBJ databases">
        <title>Draft genome sequence of Pseudoflavonifractor capillosus ATCC 29799.</title>
        <authorList>
            <person name="Sudarsanam P."/>
            <person name="Ley R."/>
            <person name="Guruge J."/>
            <person name="Turnbaugh P.J."/>
            <person name="Mahowald M."/>
            <person name="Liep D."/>
            <person name="Gordon J."/>
        </authorList>
    </citation>
    <scope>NUCLEOTIDE SEQUENCE [LARGE SCALE GENOMIC DNA]</scope>
    <source>
        <strain evidence="1 2">ATCC 29799</strain>
    </source>
</reference>
<organism evidence="1 2">
    <name type="scientific">Pseudoflavonifractor capillosus ATCC 29799</name>
    <dbReference type="NCBI Taxonomy" id="411467"/>
    <lineage>
        <taxon>Bacteria</taxon>
        <taxon>Bacillati</taxon>
        <taxon>Bacillota</taxon>
        <taxon>Clostridia</taxon>
        <taxon>Eubacteriales</taxon>
        <taxon>Oscillospiraceae</taxon>
        <taxon>Pseudoflavonifractor</taxon>
    </lineage>
</organism>
<gene>
    <name evidence="1" type="ORF">BACCAP_04888</name>
</gene>
<evidence type="ECO:0000313" key="2">
    <source>
        <dbReference type="Proteomes" id="UP000003639"/>
    </source>
</evidence>
<protein>
    <submittedName>
        <fullName evidence="1">Uncharacterized protein</fullName>
    </submittedName>
</protein>
<dbReference type="EMBL" id="AAXG02000063">
    <property type="protein sequence ID" value="EDM97315.1"/>
    <property type="molecule type" value="Genomic_DNA"/>
</dbReference>
<accession>A6P304</accession>
<evidence type="ECO:0000313" key="1">
    <source>
        <dbReference type="EMBL" id="EDM97315.1"/>
    </source>
</evidence>
<comment type="caution">
    <text evidence="1">The sequence shown here is derived from an EMBL/GenBank/DDBJ whole genome shotgun (WGS) entry which is preliminary data.</text>
</comment>
<sequence length="56" mass="6523">MIGGRFIFTRNSRSIIFLQRWQITLAGQGLGFRGLIFLRAHVHFFIGHLLTSFLME</sequence>
<dbReference type="AlphaFoldDB" id="A6P304"/>